<name>A7IFD0_XANP2</name>
<organism evidence="2 3">
    <name type="scientific">Xanthobacter autotrophicus (strain ATCC BAA-1158 / Py2)</name>
    <dbReference type="NCBI Taxonomy" id="78245"/>
    <lineage>
        <taxon>Bacteria</taxon>
        <taxon>Pseudomonadati</taxon>
        <taxon>Pseudomonadota</taxon>
        <taxon>Alphaproteobacteria</taxon>
        <taxon>Hyphomicrobiales</taxon>
        <taxon>Xanthobacteraceae</taxon>
        <taxon>Xanthobacter</taxon>
    </lineage>
</organism>
<dbReference type="Gene3D" id="1.10.3210.10">
    <property type="entry name" value="Hypothetical protein af1432"/>
    <property type="match status" value="1"/>
</dbReference>
<dbReference type="EMBL" id="CP000781">
    <property type="protein sequence ID" value="ABS66723.1"/>
    <property type="molecule type" value="Genomic_DNA"/>
</dbReference>
<dbReference type="HOGENOM" id="CLU_089999_0_0_5"/>
<accession>A7IFD0</accession>
<dbReference type="eggNOG" id="COG1896">
    <property type="taxonomic scope" value="Bacteria"/>
</dbReference>
<reference evidence="2 3" key="1">
    <citation type="submission" date="2007-07" db="EMBL/GenBank/DDBJ databases">
        <title>Complete sequence of chromosome of Xanthobacter autotrophicus Py2.</title>
        <authorList>
            <consortium name="US DOE Joint Genome Institute"/>
            <person name="Copeland A."/>
            <person name="Lucas S."/>
            <person name="Lapidus A."/>
            <person name="Barry K."/>
            <person name="Glavina del Rio T."/>
            <person name="Hammon N."/>
            <person name="Israni S."/>
            <person name="Dalin E."/>
            <person name="Tice H."/>
            <person name="Pitluck S."/>
            <person name="Sims D."/>
            <person name="Brettin T."/>
            <person name="Bruce D."/>
            <person name="Detter J.C."/>
            <person name="Han C."/>
            <person name="Tapia R."/>
            <person name="Brainard J."/>
            <person name="Schmutz J."/>
            <person name="Larimer F."/>
            <person name="Land M."/>
            <person name="Hauser L."/>
            <person name="Kyrpides N."/>
            <person name="Kim E."/>
            <person name="Ensigns S.A."/>
            <person name="Richardson P."/>
        </authorList>
    </citation>
    <scope>NUCLEOTIDE SEQUENCE [LARGE SCALE GENOMIC DNA]</scope>
    <source>
        <strain evidence="3">ATCC BAA-1158 / Py2</strain>
    </source>
</reference>
<evidence type="ECO:0000313" key="3">
    <source>
        <dbReference type="Proteomes" id="UP000002417"/>
    </source>
</evidence>
<dbReference type="KEGG" id="xau:Xaut_1475"/>
<keyword evidence="3" id="KW-1185">Reference proteome</keyword>
<gene>
    <name evidence="2" type="ordered locus">Xaut_1475</name>
</gene>
<proteinExistence type="predicted"/>
<evidence type="ECO:0000256" key="1">
    <source>
        <dbReference type="SAM" id="MobiDB-lite"/>
    </source>
</evidence>
<dbReference type="SUPFAM" id="SSF109604">
    <property type="entry name" value="HD-domain/PDEase-like"/>
    <property type="match status" value="1"/>
</dbReference>
<dbReference type="STRING" id="78245.Xaut_1475"/>
<keyword evidence="2" id="KW-0378">Hydrolase</keyword>
<dbReference type="PhylomeDB" id="A7IFD0"/>
<evidence type="ECO:0000313" key="2">
    <source>
        <dbReference type="EMBL" id="ABS66723.1"/>
    </source>
</evidence>
<dbReference type="GO" id="GO:0016787">
    <property type="term" value="F:hydrolase activity"/>
    <property type="evidence" value="ECO:0007669"/>
    <property type="project" value="UniProtKB-KW"/>
</dbReference>
<dbReference type="Proteomes" id="UP000002417">
    <property type="component" value="Chromosome"/>
</dbReference>
<sequence length="224" mass="24872">MTAETKHPTPPPEAPATPRQAPPARRKTLAPARAWQRMLSGRRLDLLDPSPLDVEIEDIAHGLARVARWNGQTSGANIFSVAQHSLLVERLSRRSHPDLDPRWRLCVLLHDAPEYVIGDMISPFKAVLGGDYKAVEARLLAAISLRFGLPTVWPAPLVKIVKASDHAAAFFEATRLAGFAAEEAKAFFGRPARLDAAAEKDYLTPWEAETAKMRFLKRFEELKP</sequence>
<dbReference type="AlphaFoldDB" id="A7IFD0"/>
<feature type="region of interest" description="Disordered" evidence="1">
    <location>
        <begin position="1"/>
        <end position="28"/>
    </location>
</feature>
<protein>
    <submittedName>
        <fullName evidence="2">Metal dependent phosphohydrolase</fullName>
    </submittedName>
</protein>